<name>A0AA39KYR9_MICHY</name>
<evidence type="ECO:0000313" key="3">
    <source>
        <dbReference type="Proteomes" id="UP001168972"/>
    </source>
</evidence>
<organism evidence="2 3">
    <name type="scientific">Microctonus hyperodae</name>
    <name type="common">Parasitoid wasp</name>
    <dbReference type="NCBI Taxonomy" id="165561"/>
    <lineage>
        <taxon>Eukaryota</taxon>
        <taxon>Metazoa</taxon>
        <taxon>Ecdysozoa</taxon>
        <taxon>Arthropoda</taxon>
        <taxon>Hexapoda</taxon>
        <taxon>Insecta</taxon>
        <taxon>Pterygota</taxon>
        <taxon>Neoptera</taxon>
        <taxon>Endopterygota</taxon>
        <taxon>Hymenoptera</taxon>
        <taxon>Apocrita</taxon>
        <taxon>Ichneumonoidea</taxon>
        <taxon>Braconidae</taxon>
        <taxon>Euphorinae</taxon>
        <taxon>Microctonus</taxon>
    </lineage>
</organism>
<reference evidence="2" key="1">
    <citation type="journal article" date="2023" name="bioRxiv">
        <title>Scaffold-level genome assemblies of two parasitoid biocontrol wasps reveal the parthenogenesis mechanism and an associated novel virus.</title>
        <authorList>
            <person name="Inwood S."/>
            <person name="Skelly J."/>
            <person name="Guhlin J."/>
            <person name="Harrop T."/>
            <person name="Goldson S."/>
            <person name="Dearden P."/>
        </authorList>
    </citation>
    <scope>NUCLEOTIDE SEQUENCE</scope>
    <source>
        <strain evidence="2">Lincoln</strain>
        <tissue evidence="2">Whole body</tissue>
    </source>
</reference>
<dbReference type="EMBL" id="JAQQBR010000004">
    <property type="protein sequence ID" value="KAK0178868.1"/>
    <property type="molecule type" value="Genomic_DNA"/>
</dbReference>
<gene>
    <name evidence="2" type="ORF">PV327_007711</name>
</gene>
<feature type="compositionally biased region" description="Basic and acidic residues" evidence="1">
    <location>
        <begin position="47"/>
        <end position="59"/>
    </location>
</feature>
<evidence type="ECO:0000313" key="2">
    <source>
        <dbReference type="EMBL" id="KAK0178868.1"/>
    </source>
</evidence>
<evidence type="ECO:0000256" key="1">
    <source>
        <dbReference type="SAM" id="MobiDB-lite"/>
    </source>
</evidence>
<reference evidence="2" key="2">
    <citation type="submission" date="2023-03" db="EMBL/GenBank/DDBJ databases">
        <authorList>
            <person name="Inwood S.N."/>
            <person name="Skelly J.G."/>
            <person name="Guhlin J."/>
            <person name="Harrop T.W.R."/>
            <person name="Goldson S.G."/>
            <person name="Dearden P.K."/>
        </authorList>
    </citation>
    <scope>NUCLEOTIDE SEQUENCE</scope>
    <source>
        <strain evidence="2">Lincoln</strain>
        <tissue evidence="2">Whole body</tissue>
    </source>
</reference>
<dbReference type="AlphaFoldDB" id="A0AA39KYR9"/>
<feature type="non-terminal residue" evidence="2">
    <location>
        <position position="68"/>
    </location>
</feature>
<feature type="region of interest" description="Disordered" evidence="1">
    <location>
        <begin position="1"/>
        <end position="68"/>
    </location>
</feature>
<protein>
    <submittedName>
        <fullName evidence="2">Uncharacterized protein</fullName>
    </submittedName>
</protein>
<dbReference type="Proteomes" id="UP001168972">
    <property type="component" value="Unassembled WGS sequence"/>
</dbReference>
<keyword evidence="3" id="KW-1185">Reference proteome</keyword>
<sequence>MIQRVTPPASEIKYDLSSGSIRVHRDAHRSEKRETSRERPLKKKVKTIKEENKKPETFRQAHRSTRNA</sequence>
<comment type="caution">
    <text evidence="2">The sequence shown here is derived from an EMBL/GenBank/DDBJ whole genome shotgun (WGS) entry which is preliminary data.</text>
</comment>
<accession>A0AA39KYR9</accession>
<feature type="compositionally biased region" description="Basic and acidic residues" evidence="1">
    <location>
        <begin position="28"/>
        <end position="39"/>
    </location>
</feature>
<proteinExistence type="predicted"/>